<sequence length="431" mass="49399">MLVTSLLLLMSSSRLTEAPPSERIILLQVRRERETVRSAGTEELMDDLTQSDKEEVDLSPLMQKPEGTKLFVPAGCLVQCSRSKMGEALYQASPEFNLKLNPRSYNSLHDIHLRKFFNKPARKKLLIDRGLITEDGQVLCSIREFNQYIDYLKTVNSERDKALQQQETPEITQTNPEEEKKEQRVKPGSDIQTHTLDSSVLTVQPDDNCVNNLSLDLLQSSEELKLIDLEEEQQEESIQNKADASVEMSIKKQINISGLMEKPRGTKLFVPDGCSMQYSRGKVGESLYQRDPNMQQDHWTDNNLHDKHLKKFFNKPGRRKQLIKQGLITEDGYVLCSRKEFHQYVDYQKSIKPKQNELLVPDVRVSLQPVEEVDTCSPRLEVTSPETTEKPSKDDIPAGPKKIKVLAFFRQTWKAVKRACTRRSPKISPDT</sequence>
<feature type="region of interest" description="Disordered" evidence="1">
    <location>
        <begin position="378"/>
        <end position="398"/>
    </location>
</feature>
<dbReference type="PANTHER" id="PTHR47315">
    <property type="entry name" value="FIBROUS SHEATH INTERACTING PROTEIN 2"/>
    <property type="match status" value="1"/>
</dbReference>
<organism evidence="3 4">
    <name type="scientific">Astyanax mexicanus</name>
    <name type="common">Blind cave fish</name>
    <name type="synonym">Astyanax fasciatus mexicanus</name>
    <dbReference type="NCBI Taxonomy" id="7994"/>
    <lineage>
        <taxon>Eukaryota</taxon>
        <taxon>Metazoa</taxon>
        <taxon>Chordata</taxon>
        <taxon>Craniata</taxon>
        <taxon>Vertebrata</taxon>
        <taxon>Euteleostomi</taxon>
        <taxon>Actinopterygii</taxon>
        <taxon>Neopterygii</taxon>
        <taxon>Teleostei</taxon>
        <taxon>Ostariophysi</taxon>
        <taxon>Characiformes</taxon>
        <taxon>Characoidei</taxon>
        <taxon>Acestrorhamphidae</taxon>
        <taxon>Acestrorhamphinae</taxon>
        <taxon>Astyanax</taxon>
    </lineage>
</organism>
<evidence type="ECO:0000256" key="1">
    <source>
        <dbReference type="SAM" id="MobiDB-lite"/>
    </source>
</evidence>
<feature type="compositionally biased region" description="Basic and acidic residues" evidence="1">
    <location>
        <begin position="177"/>
        <end position="187"/>
    </location>
</feature>
<dbReference type="Proteomes" id="UP000752171">
    <property type="component" value="Unassembled WGS sequence"/>
</dbReference>
<proteinExistence type="predicted"/>
<feature type="region of interest" description="Disordered" evidence="1">
    <location>
        <begin position="160"/>
        <end position="191"/>
    </location>
</feature>
<name>A0A8T2MC11_ASTMX</name>
<evidence type="ECO:0000256" key="2">
    <source>
        <dbReference type="SAM" id="SignalP"/>
    </source>
</evidence>
<dbReference type="PANTHER" id="PTHR47315:SF3">
    <property type="entry name" value="FIBROUS SHEATH-INTERACTING PROTEIN 2-LIKE"/>
    <property type="match status" value="1"/>
</dbReference>
<feature type="signal peptide" evidence="2">
    <location>
        <begin position="1"/>
        <end position="18"/>
    </location>
</feature>
<keyword evidence="2" id="KW-0732">Signal</keyword>
<dbReference type="EMBL" id="JAICCE010000002">
    <property type="protein sequence ID" value="KAG9280694.1"/>
    <property type="molecule type" value="Genomic_DNA"/>
</dbReference>
<feature type="compositionally biased region" description="Polar residues" evidence="1">
    <location>
        <begin position="163"/>
        <end position="175"/>
    </location>
</feature>
<comment type="caution">
    <text evidence="3">The sequence shown here is derived from an EMBL/GenBank/DDBJ whole genome shotgun (WGS) entry which is preliminary data.</text>
</comment>
<protein>
    <submittedName>
        <fullName evidence="3">Uncharacterized protein</fullName>
    </submittedName>
</protein>
<feature type="compositionally biased region" description="Basic and acidic residues" evidence="1">
    <location>
        <begin position="387"/>
        <end position="396"/>
    </location>
</feature>
<dbReference type="AlphaFoldDB" id="A0A8T2MC11"/>
<accession>A0A8T2MC11</accession>
<reference evidence="3 4" key="1">
    <citation type="submission" date="2021-07" db="EMBL/GenBank/DDBJ databases">
        <authorList>
            <person name="Imarazene B."/>
            <person name="Zahm M."/>
            <person name="Klopp C."/>
            <person name="Cabau C."/>
            <person name="Beille S."/>
            <person name="Jouanno E."/>
            <person name="Castinel A."/>
            <person name="Lluch J."/>
            <person name="Gil L."/>
            <person name="Kuchtly C."/>
            <person name="Lopez Roques C."/>
            <person name="Donnadieu C."/>
            <person name="Parrinello H."/>
            <person name="Journot L."/>
            <person name="Du K."/>
            <person name="Schartl M."/>
            <person name="Retaux S."/>
            <person name="Guiguen Y."/>
        </authorList>
    </citation>
    <scope>NUCLEOTIDE SEQUENCE [LARGE SCALE GENOMIC DNA]</scope>
    <source>
        <strain evidence="3">Pach_M1</strain>
        <tissue evidence="3">Testis</tissue>
    </source>
</reference>
<dbReference type="InterPro" id="IPR038891">
    <property type="entry name" value="FSIP2"/>
</dbReference>
<evidence type="ECO:0000313" key="3">
    <source>
        <dbReference type="EMBL" id="KAG9280694.1"/>
    </source>
</evidence>
<feature type="chain" id="PRO_5035795322" evidence="2">
    <location>
        <begin position="19"/>
        <end position="431"/>
    </location>
</feature>
<gene>
    <name evidence="3" type="ORF">AMEX_G3434</name>
</gene>
<evidence type="ECO:0000313" key="4">
    <source>
        <dbReference type="Proteomes" id="UP000752171"/>
    </source>
</evidence>